<feature type="domain" description="HTH gntR-type" evidence="4">
    <location>
        <begin position="4"/>
        <end position="72"/>
    </location>
</feature>
<dbReference type="EMBL" id="CP036150">
    <property type="protein sequence ID" value="QEN08801.1"/>
    <property type="molecule type" value="Genomic_DNA"/>
</dbReference>
<keyword evidence="2" id="KW-0238">DNA-binding</keyword>
<dbReference type="OrthoDB" id="742238at2"/>
<dbReference type="GO" id="GO:0003700">
    <property type="term" value="F:DNA-binding transcription factor activity"/>
    <property type="evidence" value="ECO:0007669"/>
    <property type="project" value="InterPro"/>
</dbReference>
<dbReference type="Pfam" id="PF13377">
    <property type="entry name" value="Peripla_BP_3"/>
    <property type="match status" value="1"/>
</dbReference>
<evidence type="ECO:0000313" key="6">
    <source>
        <dbReference type="Proteomes" id="UP000324209"/>
    </source>
</evidence>
<dbReference type="PANTHER" id="PTHR38445:SF10">
    <property type="entry name" value="GNTR-FAMILY TRANSCRIPTIONAL REGULATOR"/>
    <property type="match status" value="1"/>
</dbReference>
<dbReference type="Gene3D" id="3.40.50.2300">
    <property type="match status" value="2"/>
</dbReference>
<evidence type="ECO:0000256" key="1">
    <source>
        <dbReference type="ARBA" id="ARBA00023015"/>
    </source>
</evidence>
<dbReference type="Gene3D" id="1.10.10.10">
    <property type="entry name" value="Winged helix-like DNA-binding domain superfamily/Winged helix DNA-binding domain"/>
    <property type="match status" value="1"/>
</dbReference>
<sequence>MRQSTKNGKIIHFIYDMIENKMVLPGDNLPSISEISRTLSVARETVVKAYKILKQEGLIDSVPGKGFYLLTDKISSASRVLLILNSFNPYMQVLYNSFSEALPEGVVADVYFHHNNIDHFRTLLKSYSSRYTHYIIKPFQHKAIPDLLDSLDPKRTLILDRAEYIPQGCSVLCQNFSVGISDALGSISERIKGYNSLNMIRTPLNPHPEESFKSFSTLLNSFALSGEIIPVFSEDRIRKGGAYLVLTEQDLVALLQLASHRNWTPGKDIGIISYNDFPLLQYVAGGITSLSVDFKQMGQKAALYALHKDRLSEFMMPQLTLRSSL</sequence>
<keyword evidence="3" id="KW-0804">Transcription</keyword>
<evidence type="ECO:0000256" key="3">
    <source>
        <dbReference type="ARBA" id="ARBA00023163"/>
    </source>
</evidence>
<dbReference type="InterPro" id="IPR028082">
    <property type="entry name" value="Peripla_BP_I"/>
</dbReference>
<dbReference type="SMART" id="SM00345">
    <property type="entry name" value="HTH_GNTR"/>
    <property type="match status" value="1"/>
</dbReference>
<gene>
    <name evidence="5" type="ORF">EXM22_12675</name>
</gene>
<dbReference type="CDD" id="cd07377">
    <property type="entry name" value="WHTH_GntR"/>
    <property type="match status" value="1"/>
</dbReference>
<dbReference type="AlphaFoldDB" id="A0A5C1QMB4"/>
<dbReference type="SUPFAM" id="SSF46785">
    <property type="entry name" value="Winged helix' DNA-binding domain"/>
    <property type="match status" value="1"/>
</dbReference>
<name>A0A5C1QMB4_9SPIO</name>
<dbReference type="GO" id="GO:0003677">
    <property type="term" value="F:DNA binding"/>
    <property type="evidence" value="ECO:0007669"/>
    <property type="project" value="UniProtKB-KW"/>
</dbReference>
<organism evidence="5 6">
    <name type="scientific">Oceanispirochaeta crateris</name>
    <dbReference type="NCBI Taxonomy" id="2518645"/>
    <lineage>
        <taxon>Bacteria</taxon>
        <taxon>Pseudomonadati</taxon>
        <taxon>Spirochaetota</taxon>
        <taxon>Spirochaetia</taxon>
        <taxon>Spirochaetales</taxon>
        <taxon>Spirochaetaceae</taxon>
        <taxon>Oceanispirochaeta</taxon>
    </lineage>
</organism>
<accession>A0A5C1QMB4</accession>
<dbReference type="InterPro" id="IPR036390">
    <property type="entry name" value="WH_DNA-bd_sf"/>
</dbReference>
<dbReference type="SUPFAM" id="SSF53822">
    <property type="entry name" value="Periplasmic binding protein-like I"/>
    <property type="match status" value="1"/>
</dbReference>
<dbReference type="Pfam" id="PF00392">
    <property type="entry name" value="GntR"/>
    <property type="match status" value="1"/>
</dbReference>
<proteinExistence type="predicted"/>
<dbReference type="InterPro" id="IPR000524">
    <property type="entry name" value="Tscrpt_reg_HTH_GntR"/>
</dbReference>
<dbReference type="PRINTS" id="PR00035">
    <property type="entry name" value="HTHGNTR"/>
</dbReference>
<dbReference type="RefSeq" id="WP_149486880.1">
    <property type="nucleotide sequence ID" value="NZ_CP036150.1"/>
</dbReference>
<dbReference type="InterPro" id="IPR046335">
    <property type="entry name" value="LacI/GalR-like_sensor"/>
</dbReference>
<keyword evidence="1" id="KW-0805">Transcription regulation</keyword>
<dbReference type="InterPro" id="IPR036388">
    <property type="entry name" value="WH-like_DNA-bd_sf"/>
</dbReference>
<dbReference type="PROSITE" id="PS50949">
    <property type="entry name" value="HTH_GNTR"/>
    <property type="match status" value="1"/>
</dbReference>
<protein>
    <submittedName>
        <fullName evidence="5">GntR family transcriptional regulator</fullName>
    </submittedName>
</protein>
<dbReference type="KEGG" id="ock:EXM22_12675"/>
<reference evidence="5 6" key="1">
    <citation type="submission" date="2019-02" db="EMBL/GenBank/DDBJ databases">
        <title>Complete Genome Sequence and Methylome Analysis of free living Spirochaetas.</title>
        <authorList>
            <person name="Fomenkov A."/>
            <person name="Dubinina G."/>
            <person name="Leshcheva N."/>
            <person name="Mikheeva N."/>
            <person name="Grabovich M."/>
            <person name="Vincze T."/>
            <person name="Roberts R.J."/>
        </authorList>
    </citation>
    <scope>NUCLEOTIDE SEQUENCE [LARGE SCALE GENOMIC DNA]</scope>
    <source>
        <strain evidence="5 6">K2</strain>
    </source>
</reference>
<evidence type="ECO:0000256" key="2">
    <source>
        <dbReference type="ARBA" id="ARBA00023125"/>
    </source>
</evidence>
<keyword evidence="6" id="KW-1185">Reference proteome</keyword>
<dbReference type="PANTHER" id="PTHR38445">
    <property type="entry name" value="HTH-TYPE TRANSCRIPTIONAL REPRESSOR YTRA"/>
    <property type="match status" value="1"/>
</dbReference>
<dbReference type="Proteomes" id="UP000324209">
    <property type="component" value="Chromosome"/>
</dbReference>
<evidence type="ECO:0000259" key="4">
    <source>
        <dbReference type="PROSITE" id="PS50949"/>
    </source>
</evidence>
<evidence type="ECO:0000313" key="5">
    <source>
        <dbReference type="EMBL" id="QEN08801.1"/>
    </source>
</evidence>